<keyword evidence="3" id="KW-1185">Reference proteome</keyword>
<evidence type="ECO:0000256" key="1">
    <source>
        <dbReference type="SAM" id="MobiDB-lite"/>
    </source>
</evidence>
<dbReference type="OrthoDB" id="21573at2759"/>
<reference evidence="2" key="1">
    <citation type="submission" date="2018-05" db="EMBL/GenBank/DDBJ databases">
        <title>Draft genome of Mucuna pruriens seed.</title>
        <authorList>
            <person name="Nnadi N.E."/>
            <person name="Vos R."/>
            <person name="Hasami M.H."/>
            <person name="Devisetty U.K."/>
            <person name="Aguiy J.C."/>
        </authorList>
    </citation>
    <scope>NUCLEOTIDE SEQUENCE [LARGE SCALE GENOMIC DNA]</scope>
    <source>
        <strain evidence="2">JCA_2017</strain>
    </source>
</reference>
<feature type="compositionally biased region" description="Polar residues" evidence="1">
    <location>
        <begin position="258"/>
        <end position="268"/>
    </location>
</feature>
<dbReference type="GO" id="GO:0003743">
    <property type="term" value="F:translation initiation factor activity"/>
    <property type="evidence" value="ECO:0007669"/>
    <property type="project" value="InterPro"/>
</dbReference>
<dbReference type="GO" id="GO:0032790">
    <property type="term" value="P:ribosome disassembly"/>
    <property type="evidence" value="ECO:0007669"/>
    <property type="project" value="TreeGrafter"/>
</dbReference>
<dbReference type="GO" id="GO:0043022">
    <property type="term" value="F:ribosome binding"/>
    <property type="evidence" value="ECO:0007669"/>
    <property type="project" value="TreeGrafter"/>
</dbReference>
<comment type="caution">
    <text evidence="2">The sequence shown here is derived from an EMBL/GenBank/DDBJ whole genome shotgun (WGS) entry which is preliminary data.</text>
</comment>
<dbReference type="Proteomes" id="UP000257109">
    <property type="component" value="Unassembled WGS sequence"/>
</dbReference>
<dbReference type="AlphaFoldDB" id="A0A371GVK9"/>
<organism evidence="2 3">
    <name type="scientific">Mucuna pruriens</name>
    <name type="common">Velvet bean</name>
    <name type="synonym">Dolichos pruriens</name>
    <dbReference type="NCBI Taxonomy" id="157652"/>
    <lineage>
        <taxon>Eukaryota</taxon>
        <taxon>Viridiplantae</taxon>
        <taxon>Streptophyta</taxon>
        <taxon>Embryophyta</taxon>
        <taxon>Tracheophyta</taxon>
        <taxon>Spermatophyta</taxon>
        <taxon>Magnoliopsida</taxon>
        <taxon>eudicotyledons</taxon>
        <taxon>Gunneridae</taxon>
        <taxon>Pentapetalae</taxon>
        <taxon>rosids</taxon>
        <taxon>fabids</taxon>
        <taxon>Fabales</taxon>
        <taxon>Fabaceae</taxon>
        <taxon>Papilionoideae</taxon>
        <taxon>50 kb inversion clade</taxon>
        <taxon>NPAAA clade</taxon>
        <taxon>indigoferoid/millettioid clade</taxon>
        <taxon>Phaseoleae</taxon>
        <taxon>Mucuna</taxon>
    </lineage>
</organism>
<feature type="non-terminal residue" evidence="2">
    <location>
        <position position="1"/>
    </location>
</feature>
<feature type="compositionally biased region" description="Polar residues" evidence="1">
    <location>
        <begin position="114"/>
        <end position="124"/>
    </location>
</feature>
<dbReference type="InterPro" id="IPR001288">
    <property type="entry name" value="Translation_initiation_fac_3"/>
</dbReference>
<dbReference type="STRING" id="157652.A0A371GVK9"/>
<feature type="compositionally biased region" description="Polar residues" evidence="1">
    <location>
        <begin position="181"/>
        <end position="191"/>
    </location>
</feature>
<sequence>CKVSGKENQDLTALFSGLLALMEDVCIVESGPYMGRKDAYMIVRHIKYGLSKKKKGGKKLQDATHVNTQEGDMETLTGNSSDSIECESESDAESGFETEEEEEEVLFDSDKLWKSSSPNNQTSADPEAAFLSRSNDPVSPPLSENRYRRTNHHGENQFQFNAQVPPAVAENRYKRVEPRNRFQQTSNNTGTRDVVRPTPPNWNRTTRHARADFNVNPRIENDRQAFTPPGSRHSMPPPNAPRPFSGPNEGIPKHPGAPNTSRPSSYGIFSTPKAGMHRNSK</sequence>
<dbReference type="EMBL" id="QJKJ01004332">
    <property type="protein sequence ID" value="RDX94587.1"/>
    <property type="molecule type" value="Genomic_DNA"/>
</dbReference>
<feature type="region of interest" description="Disordered" evidence="1">
    <location>
        <begin position="57"/>
        <end position="148"/>
    </location>
</feature>
<protein>
    <submittedName>
        <fullName evidence="2">Uncharacterized protein</fullName>
    </submittedName>
</protein>
<dbReference type="PANTHER" id="PTHR10938">
    <property type="entry name" value="TRANSLATION INITIATION FACTOR IF-3"/>
    <property type="match status" value="1"/>
</dbReference>
<gene>
    <name evidence="2" type="ORF">CR513_23010</name>
</gene>
<feature type="compositionally biased region" description="Acidic residues" evidence="1">
    <location>
        <begin position="84"/>
        <end position="107"/>
    </location>
</feature>
<evidence type="ECO:0000313" key="2">
    <source>
        <dbReference type="EMBL" id="RDX94587.1"/>
    </source>
</evidence>
<accession>A0A371GVK9</accession>
<feature type="region of interest" description="Disordered" evidence="1">
    <location>
        <begin position="177"/>
        <end position="281"/>
    </location>
</feature>
<dbReference type="PANTHER" id="PTHR10938:SF4">
    <property type="entry name" value="TRANSLATION INITIATION FACTOR IF3-1, MITOCHONDRIAL"/>
    <property type="match status" value="1"/>
</dbReference>
<name>A0A371GVK9_MUCPR</name>
<evidence type="ECO:0000313" key="3">
    <source>
        <dbReference type="Proteomes" id="UP000257109"/>
    </source>
</evidence>
<proteinExistence type="predicted"/>